<dbReference type="RefSeq" id="WP_105246006.1">
    <property type="nucleotide sequence ID" value="NZ_PSZM01000024.1"/>
</dbReference>
<name>A0A2S8AEW5_9FLAO</name>
<evidence type="ECO:0000259" key="2">
    <source>
        <dbReference type="Pfam" id="PF07929"/>
    </source>
</evidence>
<dbReference type="SUPFAM" id="SSF159941">
    <property type="entry name" value="MM3350-like"/>
    <property type="match status" value="1"/>
</dbReference>
<comment type="caution">
    <text evidence="3">The sequence shown here is derived from an EMBL/GenBank/DDBJ whole genome shotgun (WGS) entry which is preliminary data.</text>
</comment>
<gene>
    <name evidence="3" type="ORF">C4S77_03170</name>
</gene>
<organism evidence="3 4">
    <name type="scientific">Apibacter adventoris</name>
    <dbReference type="NCBI Taxonomy" id="1679466"/>
    <lineage>
        <taxon>Bacteria</taxon>
        <taxon>Pseudomonadati</taxon>
        <taxon>Bacteroidota</taxon>
        <taxon>Flavobacteriia</taxon>
        <taxon>Flavobacteriales</taxon>
        <taxon>Weeksellaceae</taxon>
        <taxon>Apibacter</taxon>
    </lineage>
</organism>
<dbReference type="EMBL" id="PSZM01000024">
    <property type="protein sequence ID" value="PQL94178.1"/>
    <property type="molecule type" value="Genomic_DNA"/>
</dbReference>
<keyword evidence="4" id="KW-1185">Reference proteome</keyword>
<sequence>MIYKIRVILETDDDVFRDIEIKDTQTLWNLYEGIKSAFTLLGDELASFYKSDVNWNQGEEIPLEDMSDEGDGETMSDVYIKEAFSKVGDRMLFVYDFMKMWSFYVELLEIVDKKAIGNYPLTVYRFGKMPLKAPNKKFISPTEIDDFGEVGDVDLNIKFEDDDDSFSNEEEEDIYDEEDDLIEDDI</sequence>
<dbReference type="InterPro" id="IPR012912">
    <property type="entry name" value="Plasmid_pRiA4b_Orf3-like"/>
</dbReference>
<dbReference type="Pfam" id="PF07929">
    <property type="entry name" value="PRiA4_ORF3"/>
    <property type="match status" value="1"/>
</dbReference>
<proteinExistence type="predicted"/>
<accession>A0A2S8AEW5</accession>
<feature type="domain" description="Plasmid pRiA4b Orf3-like" evidence="2">
    <location>
        <begin position="2"/>
        <end position="123"/>
    </location>
</feature>
<reference evidence="3 4" key="1">
    <citation type="submission" date="2018-02" db="EMBL/GenBank/DDBJ databases">
        <title>Genome sequences of Apibacter spp., gut symbionts of Asian honey bees.</title>
        <authorList>
            <person name="Kwong W.K."/>
            <person name="Steele M.I."/>
            <person name="Moran N.A."/>
        </authorList>
    </citation>
    <scope>NUCLEOTIDE SEQUENCE [LARGE SCALE GENOMIC DNA]</scope>
    <source>
        <strain evidence="4">wkB301</strain>
    </source>
</reference>
<evidence type="ECO:0000256" key="1">
    <source>
        <dbReference type="SAM" id="MobiDB-lite"/>
    </source>
</evidence>
<feature type="region of interest" description="Disordered" evidence="1">
    <location>
        <begin position="159"/>
        <end position="186"/>
    </location>
</feature>
<evidence type="ECO:0000313" key="3">
    <source>
        <dbReference type="EMBL" id="PQL94178.1"/>
    </source>
</evidence>
<dbReference type="Gene3D" id="3.10.290.30">
    <property type="entry name" value="MM3350-like"/>
    <property type="match status" value="1"/>
</dbReference>
<dbReference type="InterPro" id="IPR024047">
    <property type="entry name" value="MM3350-like_sf"/>
</dbReference>
<protein>
    <recommendedName>
        <fullName evidence="2">Plasmid pRiA4b Orf3-like domain-containing protein</fullName>
    </recommendedName>
</protein>
<dbReference type="Proteomes" id="UP000238042">
    <property type="component" value="Unassembled WGS sequence"/>
</dbReference>
<evidence type="ECO:0000313" key="4">
    <source>
        <dbReference type="Proteomes" id="UP000238042"/>
    </source>
</evidence>
<feature type="compositionally biased region" description="Acidic residues" evidence="1">
    <location>
        <begin position="160"/>
        <end position="186"/>
    </location>
</feature>
<dbReference type="OrthoDB" id="666725at2"/>
<dbReference type="AlphaFoldDB" id="A0A2S8AEW5"/>